<keyword evidence="13 14" id="KW-0464">Manganese</keyword>
<evidence type="ECO:0000313" key="19">
    <source>
        <dbReference type="Proteomes" id="UP000503820"/>
    </source>
</evidence>
<dbReference type="InterPro" id="IPR022898">
    <property type="entry name" value="RNase_HII"/>
</dbReference>
<evidence type="ECO:0000256" key="15">
    <source>
        <dbReference type="PROSITE-ProRule" id="PRU01319"/>
    </source>
</evidence>
<keyword evidence="9 14" id="KW-0540">Nuclease</keyword>
<evidence type="ECO:0000256" key="4">
    <source>
        <dbReference type="ARBA" id="ARBA00004496"/>
    </source>
</evidence>
<dbReference type="NCBIfam" id="NF000595">
    <property type="entry name" value="PRK00015.1-3"/>
    <property type="match status" value="1"/>
</dbReference>
<comment type="function">
    <text evidence="3 14 16">Endonuclease that specifically degrades the RNA of RNA-DNA hybrids.</text>
</comment>
<dbReference type="HAMAP" id="MF_00052_B">
    <property type="entry name" value="RNase_HII_B"/>
    <property type="match status" value="1"/>
</dbReference>
<feature type="binding site" evidence="14 15">
    <location>
        <position position="126"/>
    </location>
    <ligand>
        <name>a divalent metal cation</name>
        <dbReference type="ChEBI" id="CHEBI:60240"/>
    </ligand>
</feature>
<dbReference type="CDD" id="cd07182">
    <property type="entry name" value="RNase_HII_bacteria_HII_like"/>
    <property type="match status" value="1"/>
</dbReference>
<dbReference type="InterPro" id="IPR001352">
    <property type="entry name" value="RNase_HII/HIII"/>
</dbReference>
<proteinExistence type="inferred from homology"/>
<dbReference type="EC" id="3.1.26.4" evidence="6 14"/>
<evidence type="ECO:0000256" key="6">
    <source>
        <dbReference type="ARBA" id="ARBA00012180"/>
    </source>
</evidence>
<comment type="similarity">
    <text evidence="5 14 16">Belongs to the RNase HII family.</text>
</comment>
<dbReference type="Proteomes" id="UP000503820">
    <property type="component" value="Unassembled WGS sequence"/>
</dbReference>
<evidence type="ECO:0000256" key="10">
    <source>
        <dbReference type="ARBA" id="ARBA00022723"/>
    </source>
</evidence>
<accession>A0A7J0BT73</accession>
<evidence type="ECO:0000259" key="17">
    <source>
        <dbReference type="PROSITE" id="PS51975"/>
    </source>
</evidence>
<evidence type="ECO:0000256" key="8">
    <source>
        <dbReference type="ARBA" id="ARBA00022490"/>
    </source>
</evidence>
<keyword evidence="19" id="KW-1185">Reference proteome</keyword>
<dbReference type="PANTHER" id="PTHR10954">
    <property type="entry name" value="RIBONUCLEASE H2 SUBUNIT A"/>
    <property type="match status" value="1"/>
</dbReference>
<dbReference type="GO" id="GO:0043137">
    <property type="term" value="P:DNA replication, removal of RNA primer"/>
    <property type="evidence" value="ECO:0007669"/>
    <property type="project" value="TreeGrafter"/>
</dbReference>
<evidence type="ECO:0000256" key="9">
    <source>
        <dbReference type="ARBA" id="ARBA00022722"/>
    </source>
</evidence>
<feature type="domain" description="RNase H type-2" evidence="17">
    <location>
        <begin position="28"/>
        <end position="241"/>
    </location>
</feature>
<dbReference type="Gene3D" id="3.30.420.10">
    <property type="entry name" value="Ribonuclease H-like superfamily/Ribonuclease H"/>
    <property type="match status" value="1"/>
</dbReference>
<dbReference type="InterPro" id="IPR024567">
    <property type="entry name" value="RNase_HII/HIII_dom"/>
</dbReference>
<feature type="binding site" evidence="14 15">
    <location>
        <position position="35"/>
    </location>
    <ligand>
        <name>a divalent metal cation</name>
        <dbReference type="ChEBI" id="CHEBI:60240"/>
    </ligand>
</feature>
<dbReference type="GO" id="GO:0032299">
    <property type="term" value="C:ribonuclease H2 complex"/>
    <property type="evidence" value="ECO:0007669"/>
    <property type="project" value="TreeGrafter"/>
</dbReference>
<name>A0A7J0BT73_9BACT</name>
<keyword evidence="10 14" id="KW-0479">Metal-binding</keyword>
<feature type="binding site" evidence="14 15">
    <location>
        <position position="34"/>
    </location>
    <ligand>
        <name>a divalent metal cation</name>
        <dbReference type="ChEBI" id="CHEBI:60240"/>
    </ligand>
</feature>
<protein>
    <recommendedName>
        <fullName evidence="7 14">Ribonuclease HII</fullName>
        <shortName evidence="14">RNase HII</shortName>
        <ecNumber evidence="6 14">3.1.26.4</ecNumber>
    </recommendedName>
</protein>
<sequence length="260" mass="28169">MAPRKRPTALSLSLLEGHDDIPWQGWPTPFAGVDEAGRGCLAGPVVAGACILPPDHTLEGLTDSKKLTEARREALYPLIRQQALAWGLGIAWPAEIDRVNILQATFLAMHRAICALRVPPAFLAVDGNHAIPDHLACSFRFRGDSGQQQTAQLAVQKAVPQAAIIKGDLRVPAISAASIIAKTFRDRLMHSLDRRYPAYGFAGHKGYGTQDHIATIVQHGPCRMHRLTFAKVRPEPSGTQISQGMLADCWQAASPQAVTK</sequence>
<comment type="cofactor">
    <cofactor evidence="14 15">
        <name>Mn(2+)</name>
        <dbReference type="ChEBI" id="CHEBI:29035"/>
    </cofactor>
    <cofactor evidence="14 15">
        <name>Mg(2+)</name>
        <dbReference type="ChEBI" id="CHEBI:18420"/>
    </cofactor>
    <text evidence="14 15">Manganese or magnesium. Binds 1 divalent metal ion per monomer in the absence of substrate. May bind a second metal ion after substrate binding.</text>
</comment>
<keyword evidence="12 14" id="KW-0378">Hydrolase</keyword>
<evidence type="ECO:0000256" key="3">
    <source>
        <dbReference type="ARBA" id="ARBA00004065"/>
    </source>
</evidence>
<evidence type="ECO:0000256" key="13">
    <source>
        <dbReference type="ARBA" id="ARBA00023211"/>
    </source>
</evidence>
<comment type="caution">
    <text evidence="18">The sequence shown here is derived from an EMBL/GenBank/DDBJ whole genome shotgun (WGS) entry which is preliminary data.</text>
</comment>
<dbReference type="EMBL" id="BLVP01000008">
    <property type="protein sequence ID" value="GFM36916.1"/>
    <property type="molecule type" value="Genomic_DNA"/>
</dbReference>
<dbReference type="PANTHER" id="PTHR10954:SF18">
    <property type="entry name" value="RIBONUCLEASE HII"/>
    <property type="match status" value="1"/>
</dbReference>
<keyword evidence="8 14" id="KW-0963">Cytoplasm</keyword>
<comment type="catalytic activity">
    <reaction evidence="1 14 15 16">
        <text>Endonucleolytic cleavage to 5'-phosphomonoester.</text>
        <dbReference type="EC" id="3.1.26.4"/>
    </reaction>
</comment>
<dbReference type="InterPro" id="IPR036397">
    <property type="entry name" value="RNaseH_sf"/>
</dbReference>
<evidence type="ECO:0000256" key="11">
    <source>
        <dbReference type="ARBA" id="ARBA00022759"/>
    </source>
</evidence>
<dbReference type="Pfam" id="PF01351">
    <property type="entry name" value="RNase_HII"/>
    <property type="match status" value="1"/>
</dbReference>
<evidence type="ECO:0000256" key="5">
    <source>
        <dbReference type="ARBA" id="ARBA00007383"/>
    </source>
</evidence>
<dbReference type="GO" id="GO:0030145">
    <property type="term" value="F:manganese ion binding"/>
    <property type="evidence" value="ECO:0007669"/>
    <property type="project" value="UniProtKB-UniRule"/>
</dbReference>
<comment type="subcellular location">
    <subcellularLocation>
        <location evidence="4 14">Cytoplasm</location>
    </subcellularLocation>
</comment>
<organism evidence="18 19">
    <name type="scientific">Desulfovibrio psychrotolerans</name>
    <dbReference type="NCBI Taxonomy" id="415242"/>
    <lineage>
        <taxon>Bacteria</taxon>
        <taxon>Pseudomonadati</taxon>
        <taxon>Thermodesulfobacteriota</taxon>
        <taxon>Desulfovibrionia</taxon>
        <taxon>Desulfovibrionales</taxon>
        <taxon>Desulfovibrionaceae</taxon>
        <taxon>Desulfovibrio</taxon>
    </lineage>
</organism>
<evidence type="ECO:0000313" key="18">
    <source>
        <dbReference type="EMBL" id="GFM36916.1"/>
    </source>
</evidence>
<evidence type="ECO:0000256" key="14">
    <source>
        <dbReference type="HAMAP-Rule" id="MF_00052"/>
    </source>
</evidence>
<evidence type="ECO:0000256" key="1">
    <source>
        <dbReference type="ARBA" id="ARBA00000077"/>
    </source>
</evidence>
<reference evidence="18 19" key="1">
    <citation type="submission" date="2020-05" db="EMBL/GenBank/DDBJ databases">
        <title>Draft genome sequence of Desulfovibrio psychrotolerans JS1T.</title>
        <authorList>
            <person name="Ueno A."/>
            <person name="Tamazawa S."/>
            <person name="Tamamura S."/>
            <person name="Murakami T."/>
            <person name="Kiyama T."/>
            <person name="Inomata H."/>
            <person name="Amano Y."/>
            <person name="Miyakawa K."/>
            <person name="Tamaki H."/>
            <person name="Naganuma T."/>
            <person name="Kaneko K."/>
        </authorList>
    </citation>
    <scope>NUCLEOTIDE SEQUENCE [LARGE SCALE GENOMIC DNA]</scope>
    <source>
        <strain evidence="18 19">JS1</strain>
    </source>
</reference>
<evidence type="ECO:0000256" key="7">
    <source>
        <dbReference type="ARBA" id="ARBA00019179"/>
    </source>
</evidence>
<dbReference type="GO" id="GO:0003723">
    <property type="term" value="F:RNA binding"/>
    <property type="evidence" value="ECO:0007669"/>
    <property type="project" value="UniProtKB-UniRule"/>
</dbReference>
<dbReference type="SUPFAM" id="SSF53098">
    <property type="entry name" value="Ribonuclease H-like"/>
    <property type="match status" value="1"/>
</dbReference>
<gene>
    <name evidence="14 18" type="primary">rnhB</name>
    <name evidence="18" type="ORF">DSM19430T_16000</name>
</gene>
<evidence type="ECO:0000256" key="12">
    <source>
        <dbReference type="ARBA" id="ARBA00022801"/>
    </source>
</evidence>
<dbReference type="GO" id="GO:0005737">
    <property type="term" value="C:cytoplasm"/>
    <property type="evidence" value="ECO:0007669"/>
    <property type="project" value="UniProtKB-SubCell"/>
</dbReference>
<dbReference type="AlphaFoldDB" id="A0A7J0BT73"/>
<dbReference type="GO" id="GO:0006298">
    <property type="term" value="P:mismatch repair"/>
    <property type="evidence" value="ECO:0007669"/>
    <property type="project" value="TreeGrafter"/>
</dbReference>
<dbReference type="GO" id="GO:0004523">
    <property type="term" value="F:RNA-DNA hybrid ribonuclease activity"/>
    <property type="evidence" value="ECO:0007669"/>
    <property type="project" value="UniProtKB-UniRule"/>
</dbReference>
<dbReference type="InterPro" id="IPR012337">
    <property type="entry name" value="RNaseH-like_sf"/>
</dbReference>
<keyword evidence="11 14" id="KW-0255">Endonuclease</keyword>
<dbReference type="RefSeq" id="WP_174409584.1">
    <property type="nucleotide sequence ID" value="NZ_BLVP01000008.1"/>
</dbReference>
<comment type="cofactor">
    <cofactor evidence="2">
        <name>Mg(2+)</name>
        <dbReference type="ChEBI" id="CHEBI:18420"/>
    </cofactor>
</comment>
<dbReference type="PROSITE" id="PS51975">
    <property type="entry name" value="RNASE_H_2"/>
    <property type="match status" value="1"/>
</dbReference>
<evidence type="ECO:0000256" key="2">
    <source>
        <dbReference type="ARBA" id="ARBA00001946"/>
    </source>
</evidence>
<evidence type="ECO:0000256" key="16">
    <source>
        <dbReference type="RuleBase" id="RU003515"/>
    </source>
</evidence>